<dbReference type="EMBL" id="CAUYUE010000007">
    <property type="protein sequence ID" value="CAK0782550.1"/>
    <property type="molecule type" value="Genomic_DNA"/>
</dbReference>
<proteinExistence type="inferred from homology"/>
<dbReference type="Pfam" id="PF04408">
    <property type="entry name" value="WHD_HA2"/>
    <property type="match status" value="1"/>
</dbReference>
<comment type="similarity">
    <text evidence="1">Belongs to the DEAD box helicase family. DEAH subfamily.</text>
</comment>
<dbReference type="SMART" id="SM00487">
    <property type="entry name" value="DEXDc"/>
    <property type="match status" value="1"/>
</dbReference>
<dbReference type="SMART" id="SM00490">
    <property type="entry name" value="HELICc"/>
    <property type="match status" value="1"/>
</dbReference>
<sequence>MAVFLRPGEKRQGAFGVTFDLNAGSSQPVPIFNKNESLALQDQRRRLPAFQHRREILYLVENHATTVIIGETGSGKSTQIPQYLLESGWCSDGRTVACTQPRRVAVMTVAARVAEEAGTTLGQAVGYGIRFEDVTTPGVTKIKFCTDGVLMREMFEDPLLTQYSVVMVDEAHERSLATDTLLGLLKKVQRVRPDLRIIVASATLEADKVADFFDSSTVRGAKASAADLMRKPALLSIEGRTHGSQIHHLEQPCSDYVRASVQTASDIHREDAPGDILIFLTGQQEVEDAVALLEEEARKVRQGRARLRMAPAPLYAGLPAAAQLAAFEPAPRGYRKIVVATNIAETSVTIEGVCFVVDCCFAKQTAYNPLTGLGSLLVAPISRASAAQRAGRAGRIRPGHCFRLCTEAEFQQLPEATVPEMQRSELAGTVLQLKALGVDNMMAFDWLAPPPAETMVRALELLHALDALGADARLTEPLGQHLAELPLDPRLGKALLASGDLGCSDEVLTVVALLSVQSIWLSPHGQRKALDAAKAKFAVGEGDVVTALNAWHAWQEAGRLGKWAHNHFLNHRTLLRAADIRAQLTHHLRRLGIPIKSCDGDVMTVQKALTAGLFMNAVQLSETTADLQNPASSGINVYKMLRSTGPGPAPKLRVHAYSVLAKTRPQYLLFWQVQQSASGFYEMLDVTAVEPDWLPEAAPHVFHRVGARAGQR</sequence>
<evidence type="ECO:0000259" key="8">
    <source>
        <dbReference type="PROSITE" id="PS51192"/>
    </source>
</evidence>
<dbReference type="PROSITE" id="PS51194">
    <property type="entry name" value="HELICASE_CTER"/>
    <property type="match status" value="1"/>
</dbReference>
<dbReference type="InterPro" id="IPR002464">
    <property type="entry name" value="DNA/RNA_helicase_DEAH_CS"/>
</dbReference>
<dbReference type="InterPro" id="IPR011709">
    <property type="entry name" value="DEAD-box_helicase_OB_fold"/>
</dbReference>
<protein>
    <recommendedName>
        <fullName evidence="2">RNA helicase</fullName>
        <ecNumber evidence="2">3.6.4.13</ecNumber>
    </recommendedName>
</protein>
<evidence type="ECO:0000256" key="6">
    <source>
        <dbReference type="ARBA" id="ARBA00022840"/>
    </source>
</evidence>
<evidence type="ECO:0000256" key="3">
    <source>
        <dbReference type="ARBA" id="ARBA00022741"/>
    </source>
</evidence>
<keyword evidence="6" id="KW-0067">ATP-binding</keyword>
<comment type="caution">
    <text evidence="10">The sequence shown here is derived from an EMBL/GenBank/DDBJ whole genome shotgun (WGS) entry which is preliminary data.</text>
</comment>
<dbReference type="Pfam" id="PF07717">
    <property type="entry name" value="OB_NTP_bind"/>
    <property type="match status" value="1"/>
</dbReference>
<keyword evidence="11" id="KW-1185">Reference proteome</keyword>
<dbReference type="InterPro" id="IPR011545">
    <property type="entry name" value="DEAD/DEAH_box_helicase_dom"/>
</dbReference>
<dbReference type="InterPro" id="IPR014001">
    <property type="entry name" value="Helicase_ATP-bd"/>
</dbReference>
<dbReference type="Proteomes" id="UP001314263">
    <property type="component" value="Unassembled WGS sequence"/>
</dbReference>
<feature type="domain" description="Helicase C-terminal" evidence="9">
    <location>
        <begin position="260"/>
        <end position="437"/>
    </location>
</feature>
<dbReference type="InterPro" id="IPR007502">
    <property type="entry name" value="Helicase-assoc_dom"/>
</dbReference>
<reference evidence="10 11" key="1">
    <citation type="submission" date="2023-10" db="EMBL/GenBank/DDBJ databases">
        <authorList>
            <person name="Maclean D."/>
            <person name="Macfadyen A."/>
        </authorList>
    </citation>
    <scope>NUCLEOTIDE SEQUENCE [LARGE SCALE GENOMIC DNA]</scope>
</reference>
<evidence type="ECO:0000256" key="2">
    <source>
        <dbReference type="ARBA" id="ARBA00012552"/>
    </source>
</evidence>
<dbReference type="InterPro" id="IPR048333">
    <property type="entry name" value="HA2_WH"/>
</dbReference>
<evidence type="ECO:0000256" key="5">
    <source>
        <dbReference type="ARBA" id="ARBA00022806"/>
    </source>
</evidence>
<evidence type="ECO:0000259" key="9">
    <source>
        <dbReference type="PROSITE" id="PS51194"/>
    </source>
</evidence>
<dbReference type="GO" id="GO:0005524">
    <property type="term" value="F:ATP binding"/>
    <property type="evidence" value="ECO:0007669"/>
    <property type="project" value="UniProtKB-KW"/>
</dbReference>
<dbReference type="GO" id="GO:0003724">
    <property type="term" value="F:RNA helicase activity"/>
    <property type="evidence" value="ECO:0007669"/>
    <property type="project" value="UniProtKB-EC"/>
</dbReference>
<name>A0AAV1I748_9CHLO</name>
<dbReference type="PROSITE" id="PS00690">
    <property type="entry name" value="DEAH_ATP_HELICASE"/>
    <property type="match status" value="1"/>
</dbReference>
<dbReference type="InterPro" id="IPR027417">
    <property type="entry name" value="P-loop_NTPase"/>
</dbReference>
<accession>A0AAV1I748</accession>
<dbReference type="Gene3D" id="1.20.120.1080">
    <property type="match status" value="1"/>
</dbReference>
<dbReference type="Gene3D" id="3.40.50.300">
    <property type="entry name" value="P-loop containing nucleotide triphosphate hydrolases"/>
    <property type="match status" value="2"/>
</dbReference>
<dbReference type="Pfam" id="PF00271">
    <property type="entry name" value="Helicase_C"/>
    <property type="match status" value="1"/>
</dbReference>
<dbReference type="PROSITE" id="PS51192">
    <property type="entry name" value="HELICASE_ATP_BIND_1"/>
    <property type="match status" value="1"/>
</dbReference>
<evidence type="ECO:0000313" key="10">
    <source>
        <dbReference type="EMBL" id="CAK0782550.1"/>
    </source>
</evidence>
<keyword evidence="5" id="KW-0347">Helicase</keyword>
<evidence type="ECO:0000256" key="1">
    <source>
        <dbReference type="ARBA" id="ARBA00008792"/>
    </source>
</evidence>
<dbReference type="CDD" id="cd18791">
    <property type="entry name" value="SF2_C_RHA"/>
    <property type="match status" value="1"/>
</dbReference>
<dbReference type="GO" id="GO:0003723">
    <property type="term" value="F:RNA binding"/>
    <property type="evidence" value="ECO:0007669"/>
    <property type="project" value="TreeGrafter"/>
</dbReference>
<dbReference type="SMART" id="SM00847">
    <property type="entry name" value="HA2"/>
    <property type="match status" value="1"/>
</dbReference>
<gene>
    <name evidence="10" type="ORF">CVIRNUC_005767</name>
</gene>
<dbReference type="AlphaFoldDB" id="A0AAV1I748"/>
<dbReference type="GO" id="GO:0016787">
    <property type="term" value="F:hydrolase activity"/>
    <property type="evidence" value="ECO:0007669"/>
    <property type="project" value="UniProtKB-KW"/>
</dbReference>
<evidence type="ECO:0000256" key="7">
    <source>
        <dbReference type="ARBA" id="ARBA00047984"/>
    </source>
</evidence>
<dbReference type="FunFam" id="3.40.50.300:FF:000578">
    <property type="entry name" value="probable ATP-dependent RNA helicase DHX35"/>
    <property type="match status" value="1"/>
</dbReference>
<feature type="domain" description="Helicase ATP-binding" evidence="8">
    <location>
        <begin position="57"/>
        <end position="222"/>
    </location>
</feature>
<dbReference type="Pfam" id="PF00270">
    <property type="entry name" value="DEAD"/>
    <property type="match status" value="1"/>
</dbReference>
<organism evidence="10 11">
    <name type="scientific">Coccomyxa viridis</name>
    <dbReference type="NCBI Taxonomy" id="1274662"/>
    <lineage>
        <taxon>Eukaryota</taxon>
        <taxon>Viridiplantae</taxon>
        <taxon>Chlorophyta</taxon>
        <taxon>core chlorophytes</taxon>
        <taxon>Trebouxiophyceae</taxon>
        <taxon>Trebouxiophyceae incertae sedis</taxon>
        <taxon>Coccomyxaceae</taxon>
        <taxon>Coccomyxa</taxon>
    </lineage>
</organism>
<dbReference type="Pfam" id="PF21010">
    <property type="entry name" value="HA2_C"/>
    <property type="match status" value="1"/>
</dbReference>
<evidence type="ECO:0000313" key="11">
    <source>
        <dbReference type="Proteomes" id="UP001314263"/>
    </source>
</evidence>
<keyword evidence="4" id="KW-0378">Hydrolase</keyword>
<dbReference type="EC" id="3.6.4.13" evidence="2"/>
<comment type="catalytic activity">
    <reaction evidence="7">
        <text>ATP + H2O = ADP + phosphate + H(+)</text>
        <dbReference type="Rhea" id="RHEA:13065"/>
        <dbReference type="ChEBI" id="CHEBI:15377"/>
        <dbReference type="ChEBI" id="CHEBI:15378"/>
        <dbReference type="ChEBI" id="CHEBI:30616"/>
        <dbReference type="ChEBI" id="CHEBI:43474"/>
        <dbReference type="ChEBI" id="CHEBI:456216"/>
        <dbReference type="EC" id="3.6.4.13"/>
    </reaction>
</comment>
<dbReference type="InterPro" id="IPR001650">
    <property type="entry name" value="Helicase_C-like"/>
</dbReference>
<dbReference type="PANTHER" id="PTHR18934">
    <property type="entry name" value="ATP-DEPENDENT RNA HELICASE"/>
    <property type="match status" value="1"/>
</dbReference>
<dbReference type="SUPFAM" id="SSF52540">
    <property type="entry name" value="P-loop containing nucleoside triphosphate hydrolases"/>
    <property type="match status" value="1"/>
</dbReference>
<evidence type="ECO:0000256" key="4">
    <source>
        <dbReference type="ARBA" id="ARBA00022801"/>
    </source>
</evidence>
<keyword evidence="3" id="KW-0547">Nucleotide-binding</keyword>
<dbReference type="PANTHER" id="PTHR18934:SF136">
    <property type="entry name" value="ATP-DEPENDENT RNA HELICASE DHX35-RELATED"/>
    <property type="match status" value="1"/>
</dbReference>
<dbReference type="FunFam" id="3.40.50.300:FF:000145">
    <property type="entry name" value="probable ATP-dependent RNA helicase DHX40"/>
    <property type="match status" value="1"/>
</dbReference>